<name>A0A919S1N0_9CLOT</name>
<dbReference type="Pfam" id="PF04308">
    <property type="entry name" value="RNaseH_like"/>
    <property type="match status" value="1"/>
</dbReference>
<evidence type="ECO:0000313" key="2">
    <source>
        <dbReference type="Proteomes" id="UP000679179"/>
    </source>
</evidence>
<accession>A0A919S1N0</accession>
<organism evidence="1 2">
    <name type="scientific">Clostridium polyendosporum</name>
    <dbReference type="NCBI Taxonomy" id="69208"/>
    <lineage>
        <taxon>Bacteria</taxon>
        <taxon>Bacillati</taxon>
        <taxon>Bacillota</taxon>
        <taxon>Clostridia</taxon>
        <taxon>Eubacteriales</taxon>
        <taxon>Clostridiaceae</taxon>
        <taxon>Clostridium</taxon>
    </lineage>
</organism>
<comment type="caution">
    <text evidence="1">The sequence shown here is derived from an EMBL/GenBank/DDBJ whole genome shotgun (WGS) entry which is preliminary data.</text>
</comment>
<reference evidence="1" key="1">
    <citation type="submission" date="2021-03" db="EMBL/GenBank/DDBJ databases">
        <title>Taxonomic study of Clostridium polyendosporum from meadow-gley soil under rice.</title>
        <authorList>
            <person name="Kobayashi H."/>
            <person name="Tanizawa Y."/>
            <person name="Yagura M."/>
        </authorList>
    </citation>
    <scope>NUCLEOTIDE SEQUENCE</scope>
    <source>
        <strain evidence="1">JCM 30710</strain>
    </source>
</reference>
<evidence type="ECO:0000313" key="1">
    <source>
        <dbReference type="EMBL" id="GIM30462.1"/>
    </source>
</evidence>
<gene>
    <name evidence="1" type="ORF">CPJCM30710_31280</name>
</gene>
<dbReference type="InterPro" id="IPR007405">
    <property type="entry name" value="Phage_KVP40_Orf299"/>
</dbReference>
<keyword evidence="2" id="KW-1185">Reference proteome</keyword>
<sequence length="153" mass="17368">MRSITYGEVSFSTMCQLIKNYIQKSRNDEYKITVGTDSQNHDITKVVVVVAIWRVGKGGIFFYDIKQVKKITNIWQKLFYETSLSIEMARKLSLYFNKDDKEHDISIHVDAGEDGASSSMIPQIVGWVKSCGFTCNTKPNSYAASSIANRYSK</sequence>
<dbReference type="Proteomes" id="UP000679179">
    <property type="component" value="Unassembled WGS sequence"/>
</dbReference>
<proteinExistence type="predicted"/>
<dbReference type="PANTHER" id="PTHR39961">
    <property type="entry name" value="HYPOTHETICAL CYTOSOLIC PROTEIN"/>
    <property type="match status" value="1"/>
</dbReference>
<dbReference type="EMBL" id="BOPZ01000038">
    <property type="protein sequence ID" value="GIM30462.1"/>
    <property type="molecule type" value="Genomic_DNA"/>
</dbReference>
<protein>
    <submittedName>
        <fullName evidence="1">Uncharacterized protein</fullName>
    </submittedName>
</protein>
<dbReference type="RefSeq" id="WP_212905130.1">
    <property type="nucleotide sequence ID" value="NZ_BOPZ01000038.1"/>
</dbReference>
<dbReference type="PANTHER" id="PTHR39961:SF1">
    <property type="entry name" value="DUF458 DOMAIN-CONTAINING PROTEIN"/>
    <property type="match status" value="1"/>
</dbReference>
<dbReference type="AlphaFoldDB" id="A0A919S1N0"/>